<dbReference type="PANTHER" id="PTHR11575:SF24">
    <property type="entry name" value="5'-NUCLEOTIDASE"/>
    <property type="match status" value="1"/>
</dbReference>
<dbReference type="Proteomes" id="UP000185674">
    <property type="component" value="Chromosome"/>
</dbReference>
<name>A0A1P8EKZ4_9GAMM</name>
<keyword evidence="2" id="KW-0732">Signal</keyword>
<dbReference type="AlphaFoldDB" id="A0A1P8EKZ4"/>
<dbReference type="KEGG" id="asol:BEN76_13090"/>
<dbReference type="InterPro" id="IPR006146">
    <property type="entry name" value="5'-Nucleotdase_CS"/>
</dbReference>
<organism evidence="6 7">
    <name type="scientific">Acinetobacter soli</name>
    <dbReference type="NCBI Taxonomy" id="487316"/>
    <lineage>
        <taxon>Bacteria</taxon>
        <taxon>Pseudomonadati</taxon>
        <taxon>Pseudomonadota</taxon>
        <taxon>Gammaproteobacteria</taxon>
        <taxon>Moraxellales</taxon>
        <taxon>Moraxellaceae</taxon>
        <taxon>Acinetobacter</taxon>
    </lineage>
</organism>
<dbReference type="PROSITE" id="PS00786">
    <property type="entry name" value="5_NUCLEOTIDASE_2"/>
    <property type="match status" value="1"/>
</dbReference>
<dbReference type="STRING" id="487316.BEN76_13090"/>
<keyword evidence="3" id="KW-0378">Hydrolase</keyword>
<dbReference type="SUPFAM" id="SSF56300">
    <property type="entry name" value="Metallo-dependent phosphatases"/>
    <property type="match status" value="1"/>
</dbReference>
<dbReference type="InterPro" id="IPR029052">
    <property type="entry name" value="Metallo-depent_PP-like"/>
</dbReference>
<dbReference type="GO" id="GO:0000166">
    <property type="term" value="F:nucleotide binding"/>
    <property type="evidence" value="ECO:0007669"/>
    <property type="project" value="UniProtKB-KW"/>
</dbReference>
<evidence type="ECO:0000256" key="3">
    <source>
        <dbReference type="RuleBase" id="RU362119"/>
    </source>
</evidence>
<dbReference type="SUPFAM" id="SSF55816">
    <property type="entry name" value="5'-nucleotidase (syn. UDP-sugar hydrolase), C-terminal domain"/>
    <property type="match status" value="1"/>
</dbReference>
<accession>A0A1P8EKZ4</accession>
<dbReference type="Pfam" id="PF02872">
    <property type="entry name" value="5_nucleotid_C"/>
    <property type="match status" value="1"/>
</dbReference>
<dbReference type="GO" id="GO:0009166">
    <property type="term" value="P:nucleotide catabolic process"/>
    <property type="evidence" value="ECO:0007669"/>
    <property type="project" value="InterPro"/>
</dbReference>
<evidence type="ECO:0000259" key="5">
    <source>
        <dbReference type="Pfam" id="PF02872"/>
    </source>
</evidence>
<dbReference type="PROSITE" id="PS00785">
    <property type="entry name" value="5_NUCLEOTIDASE_1"/>
    <property type="match status" value="1"/>
</dbReference>
<feature type="domain" description="Calcineurin-like phosphoesterase" evidence="4">
    <location>
        <begin position="54"/>
        <end position="284"/>
    </location>
</feature>
<dbReference type="PANTHER" id="PTHR11575">
    <property type="entry name" value="5'-NUCLEOTIDASE-RELATED"/>
    <property type="match status" value="1"/>
</dbReference>
<evidence type="ECO:0000259" key="4">
    <source>
        <dbReference type="Pfam" id="PF00149"/>
    </source>
</evidence>
<dbReference type="GO" id="GO:0030288">
    <property type="term" value="C:outer membrane-bounded periplasmic space"/>
    <property type="evidence" value="ECO:0007669"/>
    <property type="project" value="TreeGrafter"/>
</dbReference>
<protein>
    <submittedName>
        <fullName evidence="6">Bifunctional metallophosphatase/5'-nucleotidase</fullName>
    </submittedName>
</protein>
<keyword evidence="3" id="KW-0547">Nucleotide-binding</keyword>
<comment type="similarity">
    <text evidence="1 3">Belongs to the 5'-nucleotidase family.</text>
</comment>
<dbReference type="eggNOG" id="COG0737">
    <property type="taxonomic scope" value="Bacteria"/>
</dbReference>
<dbReference type="Pfam" id="PF00149">
    <property type="entry name" value="Metallophos"/>
    <property type="match status" value="1"/>
</dbReference>
<proteinExistence type="inferred from homology"/>
<dbReference type="GO" id="GO:0046872">
    <property type="term" value="F:metal ion binding"/>
    <property type="evidence" value="ECO:0007669"/>
    <property type="project" value="InterPro"/>
</dbReference>
<reference evidence="6 7" key="1">
    <citation type="submission" date="2016-08" db="EMBL/GenBank/DDBJ databases">
        <title>Complete genome sequence of Acinetobacter baylyi strain GFJ2.</title>
        <authorList>
            <person name="Tabata M."/>
            <person name="Kuboki S."/>
            <person name="Gibu N."/>
            <person name="Kinouchi Y."/>
            <person name="Vangnai A."/>
            <person name="Kasai D."/>
            <person name="Fukuda M."/>
        </authorList>
    </citation>
    <scope>NUCLEOTIDE SEQUENCE [LARGE SCALE GENOMIC DNA]</scope>
    <source>
        <strain evidence="6 7">GFJ2</strain>
    </source>
</reference>
<dbReference type="Gene3D" id="3.60.21.10">
    <property type="match status" value="1"/>
</dbReference>
<evidence type="ECO:0000313" key="7">
    <source>
        <dbReference type="Proteomes" id="UP000185674"/>
    </source>
</evidence>
<dbReference type="RefSeq" id="WP_076033269.1">
    <property type="nucleotide sequence ID" value="NZ_CP016896.1"/>
</dbReference>
<dbReference type="GO" id="GO:0008768">
    <property type="term" value="F:UDP-sugar diphosphatase activity"/>
    <property type="evidence" value="ECO:0007669"/>
    <property type="project" value="TreeGrafter"/>
</dbReference>
<dbReference type="Gene3D" id="3.90.780.10">
    <property type="entry name" value="5'-Nucleotidase, C-terminal domain"/>
    <property type="match status" value="1"/>
</dbReference>
<dbReference type="GO" id="GO:0008253">
    <property type="term" value="F:5'-nucleotidase activity"/>
    <property type="evidence" value="ECO:0007669"/>
    <property type="project" value="TreeGrafter"/>
</dbReference>
<evidence type="ECO:0000256" key="1">
    <source>
        <dbReference type="ARBA" id="ARBA00006654"/>
    </source>
</evidence>
<dbReference type="EMBL" id="CP016896">
    <property type="protein sequence ID" value="APV36896.1"/>
    <property type="molecule type" value="Genomic_DNA"/>
</dbReference>
<gene>
    <name evidence="6" type="ORF">BEN76_13090</name>
</gene>
<sequence>MPNLSSYVQSISYTAKSSLSISLAFTMCLGVVGCRDQHSSDATTSTTNTAPSTLKILHINDHHSHLDEQQMELSIDNDQGQSTPYTVSRGGFARVTALIKQLETKTEPQLKLHAGDATTGDLYYTLSKGQADADLMNTVCFDAFTIGNHEFDGKDEGLKTFIDALDRGKCAKPTAVLSANVQFGPSSALYQSSRVQKSTVIETQGQKIGLVGLTIAQKTKNASQPNTDTLFLDELSSAQQEIDRLRQAGINKIVLQSHVGFEMDKVLATQLRGVDVIVGGDSHTLLGPSELSRYGITPEASYPTQLRNGDGDPVCIVQAWQYSYVVGELNVNFDAQGRVKSCQGTPHILIGNDFQPKQRGLAPLTTQQQMQLGETLMQRAPAFRVIQPDAMALSILKPYRERKTQFSQSLVAYADEIFCLRRVPGTQRDINRSGLGDVCNQDAHVNQYGGDIQQLVAEAFLQQGKSYFAADLSLLNGGGVRTDLDRGEISVARVYQVLPYNSTLVQLNMRGSEIKAALEDALDAVIRLNNTGSYPYSAGLRWTVDMNQNKGERIGNLELQTPSGHYTPLHMEQRYRVVTLDFLANGSDYYHTLATIKGEHRIDVGLEYADAFLQYLQRNHDVRPTLNKLATAQYSTQQFIDRPL</sequence>
<dbReference type="InterPro" id="IPR036907">
    <property type="entry name" value="5'-Nucleotdase_C_sf"/>
</dbReference>
<dbReference type="PRINTS" id="PR01607">
    <property type="entry name" value="APYRASEFAMLY"/>
</dbReference>
<dbReference type="InterPro" id="IPR006179">
    <property type="entry name" value="5_nucleotidase/apyrase"/>
</dbReference>
<evidence type="ECO:0000313" key="6">
    <source>
        <dbReference type="EMBL" id="APV36896.1"/>
    </source>
</evidence>
<dbReference type="InterPro" id="IPR004843">
    <property type="entry name" value="Calcineurin-like_PHP"/>
</dbReference>
<evidence type="ECO:0000256" key="2">
    <source>
        <dbReference type="ARBA" id="ARBA00022729"/>
    </source>
</evidence>
<dbReference type="InterPro" id="IPR008334">
    <property type="entry name" value="5'-Nucleotdase_C"/>
</dbReference>
<feature type="domain" description="5'-Nucleotidase C-terminal" evidence="5">
    <location>
        <begin position="450"/>
        <end position="594"/>
    </location>
</feature>